<proteinExistence type="predicted"/>
<sequence length="38" mass="4223">MILIDSIANGVNIVLNKSTLFEVHVYFQAEALSDLTRS</sequence>
<name>A0A0V8ELK6_LACLL</name>
<dbReference type="AlphaFoldDB" id="A0A0V8ELK6"/>
<reference evidence="2" key="1">
    <citation type="submission" date="2015-10" db="EMBL/GenBank/DDBJ databases">
        <title>Draft Genome Sequences of 11 Lactococcus lactis subspecies cremoris strains.</title>
        <authorList>
            <person name="Wels M."/>
            <person name="Backus L."/>
            <person name="Boekhorst J."/>
            <person name="Dijkstra A."/>
            <person name="Beerthuizen M."/>
            <person name="Kelly W."/>
            <person name="Siezen R."/>
            <person name="Bachmann H."/>
            <person name="Van Hijum S."/>
        </authorList>
    </citation>
    <scope>NUCLEOTIDE SEQUENCE [LARGE SCALE GENOMIC DNA]</scope>
    <source>
        <strain evidence="2">N42</strain>
    </source>
</reference>
<dbReference type="EMBL" id="LKLW01000090">
    <property type="protein sequence ID" value="KSU26584.1"/>
    <property type="molecule type" value="Genomic_DNA"/>
</dbReference>
<dbReference type="Proteomes" id="UP000052991">
    <property type="component" value="Unassembled WGS sequence"/>
</dbReference>
<evidence type="ECO:0000313" key="1">
    <source>
        <dbReference type="EMBL" id="KSU26584.1"/>
    </source>
</evidence>
<dbReference type="PATRIC" id="fig|1360.116.peg.1312"/>
<protein>
    <submittedName>
        <fullName evidence="1">Uncharacterized protein</fullName>
    </submittedName>
</protein>
<gene>
    <name evidence="1" type="ORF">N42_1522</name>
</gene>
<organism evidence="1 2">
    <name type="scientific">Lactococcus lactis subsp. lactis</name>
    <name type="common">Streptococcus lactis</name>
    <dbReference type="NCBI Taxonomy" id="1360"/>
    <lineage>
        <taxon>Bacteria</taxon>
        <taxon>Bacillati</taxon>
        <taxon>Bacillota</taxon>
        <taxon>Bacilli</taxon>
        <taxon>Lactobacillales</taxon>
        <taxon>Streptococcaceae</taxon>
        <taxon>Lactococcus</taxon>
    </lineage>
</organism>
<accession>A0A0V8ELK6</accession>
<comment type="caution">
    <text evidence="1">The sequence shown here is derived from an EMBL/GenBank/DDBJ whole genome shotgun (WGS) entry which is preliminary data.</text>
</comment>
<evidence type="ECO:0000313" key="2">
    <source>
        <dbReference type="Proteomes" id="UP000052991"/>
    </source>
</evidence>